<proteinExistence type="inferred from homology"/>
<dbReference type="GO" id="GO:0043093">
    <property type="term" value="P:FtsZ-dependent cytokinesis"/>
    <property type="evidence" value="ECO:0007669"/>
    <property type="project" value="UniProtKB-UniRule"/>
</dbReference>
<dbReference type="InterPro" id="IPR011922">
    <property type="entry name" value="Cell_div_FtsL"/>
</dbReference>
<evidence type="ECO:0000256" key="5">
    <source>
        <dbReference type="ARBA" id="ARBA00023136"/>
    </source>
</evidence>
<accession>Q8ER52</accession>
<gene>
    <name evidence="7" type="primary">ftsL</name>
    <name evidence="9" type="ordered locus">OB1463</name>
</gene>
<keyword evidence="2 7" id="KW-0132">Cell division</keyword>
<evidence type="ECO:0000256" key="4">
    <source>
        <dbReference type="ARBA" id="ARBA00022989"/>
    </source>
</evidence>
<evidence type="ECO:0000313" key="9">
    <source>
        <dbReference type="EMBL" id="BAC13419.1"/>
    </source>
</evidence>
<sequence length="124" mass="14325">MSVNHATKWETNTQYRPETQPQTVVKKVKRTRWITKGEKVIYAFAGVLMLAFAVYMVSYSSSTDTLNRELQQIEQSVNQQKIANEGLSFEKEELSRPERIINIAEENGLKIQNTEVKQVQSFNN</sequence>
<protein>
    <recommendedName>
        <fullName evidence="7 8">Cell division protein FtsL</fullName>
    </recommendedName>
</protein>
<comment type="function">
    <text evidence="7">Essential cell division protein.</text>
</comment>
<evidence type="ECO:0000256" key="3">
    <source>
        <dbReference type="ARBA" id="ARBA00022692"/>
    </source>
</evidence>
<dbReference type="GO" id="GO:0005886">
    <property type="term" value="C:plasma membrane"/>
    <property type="evidence" value="ECO:0007669"/>
    <property type="project" value="UniProtKB-SubCell"/>
</dbReference>
<evidence type="ECO:0000313" key="10">
    <source>
        <dbReference type="Proteomes" id="UP000000822"/>
    </source>
</evidence>
<keyword evidence="1 7" id="KW-1003">Cell membrane</keyword>
<dbReference type="AlphaFoldDB" id="Q8ER52"/>
<dbReference type="PhylomeDB" id="Q8ER52"/>
<reference evidence="9 10" key="2">
    <citation type="journal article" date="2002" name="Nucleic Acids Res.">
        <title>Genome sequence of Oceanobacillus iheyensis isolated from the Iheya Ridge and its unexpected adaptive capabilities to extreme environments.</title>
        <authorList>
            <person name="Takami H."/>
            <person name="Takaki Y."/>
            <person name="Uchiyama I."/>
        </authorList>
    </citation>
    <scope>NUCLEOTIDE SEQUENCE [LARGE SCALE GENOMIC DNA]</scope>
    <source>
        <strain evidence="10">DSM 14371 / CIP 107618 / JCM 11309 / KCTC 3954 / HTE831</strain>
    </source>
</reference>
<evidence type="ECO:0000256" key="7">
    <source>
        <dbReference type="HAMAP-Rule" id="MF_00910"/>
    </source>
</evidence>
<name>Q8ER52_OCEIH</name>
<dbReference type="HOGENOM" id="CLU_157825_0_0_9"/>
<dbReference type="GO" id="GO:0032153">
    <property type="term" value="C:cell division site"/>
    <property type="evidence" value="ECO:0007669"/>
    <property type="project" value="UniProtKB-UniRule"/>
</dbReference>
<reference evidence="9 10" key="1">
    <citation type="journal article" date="2001" name="FEMS Microbiol. Lett.">
        <title>Oceanobacillus iheyensis gen. nov., sp. nov., a deep-sea extremely halotolerant and alkaliphilic species isolated from a depth of 1050 m on the Iheya Ridge.</title>
        <authorList>
            <person name="Lu J."/>
            <person name="Nogi Y."/>
            <person name="Takami H."/>
        </authorList>
    </citation>
    <scope>NUCLEOTIDE SEQUENCE [LARGE SCALE GENOMIC DNA]</scope>
    <source>
        <strain evidence="10">DSM 14371 / CIP 107618 / JCM 11309 / KCTC 3954 / HTE831</strain>
    </source>
</reference>
<dbReference type="HAMAP" id="MF_00910">
    <property type="entry name" value="FtsL"/>
    <property type="match status" value="1"/>
</dbReference>
<dbReference type="Proteomes" id="UP000000822">
    <property type="component" value="Chromosome"/>
</dbReference>
<dbReference type="RefSeq" id="WP_011065864.1">
    <property type="nucleotide sequence ID" value="NC_004193.1"/>
</dbReference>
<evidence type="ECO:0000256" key="6">
    <source>
        <dbReference type="ARBA" id="ARBA00023306"/>
    </source>
</evidence>
<keyword evidence="10" id="KW-1185">Reference proteome</keyword>
<evidence type="ECO:0000256" key="1">
    <source>
        <dbReference type="ARBA" id="ARBA00022475"/>
    </source>
</evidence>
<feature type="transmembrane region" description="Helical" evidence="7">
    <location>
        <begin position="40"/>
        <end position="59"/>
    </location>
</feature>
<dbReference type="OrthoDB" id="2973386at2"/>
<comment type="similarity">
    <text evidence="7">Belongs to the FtsL family.</text>
</comment>
<dbReference type="EMBL" id="BA000028">
    <property type="protein sequence ID" value="BAC13419.1"/>
    <property type="molecule type" value="Genomic_DNA"/>
</dbReference>
<comment type="subcellular location">
    <subcellularLocation>
        <location evidence="7">Cell membrane</location>
        <topology evidence="7">Single-pass type II membrane protein</topology>
    </subcellularLocation>
    <text evidence="7">Localizes to the division septum where it forms a ring structure.</text>
</comment>
<evidence type="ECO:0000256" key="8">
    <source>
        <dbReference type="NCBIfam" id="TIGR02209"/>
    </source>
</evidence>
<keyword evidence="5 7" id="KW-0472">Membrane</keyword>
<keyword evidence="6 7" id="KW-0131">Cell cycle</keyword>
<dbReference type="KEGG" id="oih:OB1463"/>
<dbReference type="eggNOG" id="COG4839">
    <property type="taxonomic scope" value="Bacteria"/>
</dbReference>
<keyword evidence="4 7" id="KW-1133">Transmembrane helix</keyword>
<dbReference type="NCBIfam" id="TIGR02209">
    <property type="entry name" value="ftsL_broad"/>
    <property type="match status" value="1"/>
</dbReference>
<organism evidence="9 10">
    <name type="scientific">Oceanobacillus iheyensis (strain DSM 14371 / CIP 107618 / JCM 11309 / KCTC 3954 / HTE831)</name>
    <dbReference type="NCBI Taxonomy" id="221109"/>
    <lineage>
        <taxon>Bacteria</taxon>
        <taxon>Bacillati</taxon>
        <taxon>Bacillota</taxon>
        <taxon>Bacilli</taxon>
        <taxon>Bacillales</taxon>
        <taxon>Bacillaceae</taxon>
        <taxon>Oceanobacillus</taxon>
    </lineage>
</organism>
<evidence type="ECO:0000256" key="2">
    <source>
        <dbReference type="ARBA" id="ARBA00022618"/>
    </source>
</evidence>
<dbReference type="STRING" id="221109.gene:10733703"/>
<keyword evidence="3 7" id="KW-0812">Transmembrane</keyword>